<name>A0A4Q0MJ65_9HYPH</name>
<protein>
    <submittedName>
        <fullName evidence="2">DUF3617 family protein</fullName>
    </submittedName>
</protein>
<gene>
    <name evidence="2" type="ORF">EK403_09145</name>
</gene>
<feature type="chain" id="PRO_5020377021" evidence="1">
    <location>
        <begin position="22"/>
        <end position="146"/>
    </location>
</feature>
<dbReference type="EMBL" id="RYFI01000007">
    <property type="protein sequence ID" value="RXF73741.1"/>
    <property type="molecule type" value="Genomic_DNA"/>
</dbReference>
<dbReference type="Pfam" id="PF12276">
    <property type="entry name" value="DUF3617"/>
    <property type="match status" value="1"/>
</dbReference>
<keyword evidence="1" id="KW-0732">Signal</keyword>
<dbReference type="RefSeq" id="WP_128777187.1">
    <property type="nucleotide sequence ID" value="NZ_RYFI01000007.1"/>
</dbReference>
<dbReference type="AlphaFoldDB" id="A0A4Q0MJ65"/>
<organism evidence="2 3">
    <name type="scientific">Hansschlegelia zhihuaiae</name>
    <dbReference type="NCBI Taxonomy" id="405005"/>
    <lineage>
        <taxon>Bacteria</taxon>
        <taxon>Pseudomonadati</taxon>
        <taxon>Pseudomonadota</taxon>
        <taxon>Alphaproteobacteria</taxon>
        <taxon>Hyphomicrobiales</taxon>
        <taxon>Methylopilaceae</taxon>
        <taxon>Hansschlegelia</taxon>
    </lineage>
</organism>
<comment type="caution">
    <text evidence="2">The sequence shown here is derived from an EMBL/GenBank/DDBJ whole genome shotgun (WGS) entry which is preliminary data.</text>
</comment>
<sequence length="146" mass="15229">MRLWFCALAALAAAAPVVALAEDGALRDGAYEVAYRLELPHLESRGEEVRTLCLRDVGGAAALPALSPNNPLAGCPARNVRRVEGGFAFDIVCPGGGAARASAEFSTSEESFQGVIAMTMGGKNMTMSEVQRGRRVGDCAAAADMR</sequence>
<accession>A0A4Q0MJ65</accession>
<evidence type="ECO:0000256" key="1">
    <source>
        <dbReference type="SAM" id="SignalP"/>
    </source>
</evidence>
<evidence type="ECO:0000313" key="2">
    <source>
        <dbReference type="EMBL" id="RXF73741.1"/>
    </source>
</evidence>
<dbReference type="Proteomes" id="UP000289708">
    <property type="component" value="Unassembled WGS sequence"/>
</dbReference>
<feature type="signal peptide" evidence="1">
    <location>
        <begin position="1"/>
        <end position="21"/>
    </location>
</feature>
<dbReference type="OrthoDB" id="7932393at2"/>
<keyword evidence="3" id="KW-1185">Reference proteome</keyword>
<dbReference type="InterPro" id="IPR022061">
    <property type="entry name" value="DUF3617"/>
</dbReference>
<reference evidence="2 3" key="1">
    <citation type="submission" date="2018-12" db="EMBL/GenBank/DDBJ databases">
        <title>bacterium Hansschlegelia zhihuaiae S113.</title>
        <authorList>
            <person name="He J."/>
        </authorList>
    </citation>
    <scope>NUCLEOTIDE SEQUENCE [LARGE SCALE GENOMIC DNA]</scope>
    <source>
        <strain evidence="2 3">S 113</strain>
    </source>
</reference>
<proteinExistence type="predicted"/>
<evidence type="ECO:0000313" key="3">
    <source>
        <dbReference type="Proteomes" id="UP000289708"/>
    </source>
</evidence>